<feature type="domain" description="Nitrite/sulphite reductase 4Fe-4S" evidence="7">
    <location>
        <begin position="122"/>
        <end position="276"/>
    </location>
</feature>
<dbReference type="GO" id="GO:0016491">
    <property type="term" value="F:oxidoreductase activity"/>
    <property type="evidence" value="ECO:0007669"/>
    <property type="project" value="UniProtKB-KW"/>
</dbReference>
<evidence type="ECO:0000256" key="6">
    <source>
        <dbReference type="ARBA" id="ARBA00023014"/>
    </source>
</evidence>
<keyword evidence="3" id="KW-0479">Metal-binding</keyword>
<evidence type="ECO:0000313" key="10">
    <source>
        <dbReference type="EMBL" id="MBY5958935.1"/>
    </source>
</evidence>
<comment type="caution">
    <text evidence="10">The sequence shown here is derived from an EMBL/GenBank/DDBJ whole genome shotgun (WGS) entry which is preliminary data.</text>
</comment>
<name>A0A953L9K2_9BACT</name>
<keyword evidence="2" id="KW-0349">Heme</keyword>
<keyword evidence="11" id="KW-1185">Reference proteome</keyword>
<evidence type="ECO:0000256" key="2">
    <source>
        <dbReference type="ARBA" id="ARBA00022617"/>
    </source>
</evidence>
<feature type="domain" description="HEPN" evidence="9">
    <location>
        <begin position="583"/>
        <end position="643"/>
    </location>
</feature>
<dbReference type="InterPro" id="IPR045854">
    <property type="entry name" value="NO2/SO3_Rdtase_4Fe4S_sf"/>
</dbReference>
<dbReference type="Pfam" id="PF05168">
    <property type="entry name" value="HEPN"/>
    <property type="match status" value="1"/>
</dbReference>
<dbReference type="InterPro" id="IPR006066">
    <property type="entry name" value="NO2/SO3_Rdtase_FeS/sirohaem_BS"/>
</dbReference>
<evidence type="ECO:0000259" key="8">
    <source>
        <dbReference type="Pfam" id="PF03460"/>
    </source>
</evidence>
<dbReference type="PANTHER" id="PTHR32439:SF9">
    <property type="entry name" value="BLR3264 PROTEIN"/>
    <property type="match status" value="1"/>
</dbReference>
<evidence type="ECO:0000259" key="9">
    <source>
        <dbReference type="Pfam" id="PF05168"/>
    </source>
</evidence>
<reference evidence="10" key="1">
    <citation type="submission" date="2021-06" db="EMBL/GenBank/DDBJ databases">
        <title>44 bacteria genomes isolated from Dapeng, Shenzhen.</title>
        <authorList>
            <person name="Zheng W."/>
            <person name="Yu S."/>
            <person name="Huang Y."/>
        </authorList>
    </citation>
    <scope>NUCLEOTIDE SEQUENCE</scope>
    <source>
        <strain evidence="10">DP5N28-2</strain>
    </source>
</reference>
<dbReference type="Pfam" id="PF01077">
    <property type="entry name" value="NIR_SIR"/>
    <property type="match status" value="1"/>
</dbReference>
<dbReference type="InterPro" id="IPR036136">
    <property type="entry name" value="Nit/Sulf_reduc_fer-like_dom_sf"/>
</dbReference>
<dbReference type="PRINTS" id="PR00397">
    <property type="entry name" value="SIROHAEM"/>
</dbReference>
<dbReference type="Gene3D" id="3.90.480.10">
    <property type="entry name" value="Sulfite Reductase Hemoprotein,Domain 2"/>
    <property type="match status" value="1"/>
</dbReference>
<dbReference type="Gene3D" id="1.20.120.330">
    <property type="entry name" value="Nucleotidyltransferases domain 2"/>
    <property type="match status" value="1"/>
</dbReference>
<dbReference type="SUPFAM" id="SSF55124">
    <property type="entry name" value="Nitrite/Sulfite reductase N-terminal domain-like"/>
    <property type="match status" value="2"/>
</dbReference>
<sequence>MQSFRTELENPVVEEELLELGQKIAKFKNGAIPEDRFKSLRLARGIYGQRQPGVQMVRIKIPYGALNRKKLARIAAVSDRYSTGNLHITTRQDIQIHFVKLEDTPELWEELAHDEITIREACGNTVRNVTGSHLAGVHVNAPFDISPYAKAVFEYLVRNPICQDMGRKFKISFSAAEDDDYYSYIHDIGLIPKVHEVHGKTAHGFKVLIGGGLGAQPNLADIAYEFLPADQLIPFAEGLIRVFDRYGERDRRNKARMKYLIKDVGAEELIRRAEEERQVLPFTSYPIEYSEKETDAVDGKYVFDLSDPGFREWFASNTTRQKQSGYYTVGLRIHNGDISTDKTRALIEVMASFGLDDIRTTIHQNFVIRYVKASQLAALYKALKSLALTQTGPQGLGNIVTCPGTDTCNLGIASSMGLATRLTELLEAEYPELVASKDLDIKISGCMNACGQHSLAAIGFQGMTIRVNKKVAPASQILLGGRNFGNGEGRFADKVIKVPSKKSDQALRILLDDYSAGKLGKEDFTTYYLRKEKDYFYQLLKPLADTTDFEDEWFQDWGREKDYVKAIGVGECAGVVIDLTLVLIDEADERLVRAQNEYDQGEYARGIYHTYTALIHLAKSMLIHTDEKLNTQHRIIELFDLHFGSLLDQKDYSYKELVLSMRQYEPNEEFASWYMAEAQDLKNEIIQYQKNSHYENA</sequence>
<evidence type="ECO:0000256" key="3">
    <source>
        <dbReference type="ARBA" id="ARBA00022723"/>
    </source>
</evidence>
<protein>
    <submittedName>
        <fullName evidence="10">Nitrite/sulfite reductase</fullName>
    </submittedName>
</protein>
<feature type="domain" description="Nitrite/Sulfite reductase ferredoxin-like" evidence="8">
    <location>
        <begin position="320"/>
        <end position="385"/>
    </location>
</feature>
<dbReference type="EMBL" id="JAHVHU010000011">
    <property type="protein sequence ID" value="MBY5958935.1"/>
    <property type="molecule type" value="Genomic_DNA"/>
</dbReference>
<dbReference type="PANTHER" id="PTHR32439">
    <property type="entry name" value="FERREDOXIN--NITRITE REDUCTASE, CHLOROPLASTIC"/>
    <property type="match status" value="1"/>
</dbReference>
<feature type="domain" description="Nitrite/Sulfite reductase ferredoxin-like" evidence="8">
    <location>
        <begin position="47"/>
        <end position="112"/>
    </location>
</feature>
<evidence type="ECO:0000256" key="1">
    <source>
        <dbReference type="ARBA" id="ARBA00022485"/>
    </source>
</evidence>
<organism evidence="10 11">
    <name type="scientific">Membranihabitans marinus</name>
    <dbReference type="NCBI Taxonomy" id="1227546"/>
    <lineage>
        <taxon>Bacteria</taxon>
        <taxon>Pseudomonadati</taxon>
        <taxon>Bacteroidota</taxon>
        <taxon>Saprospiria</taxon>
        <taxon>Saprospirales</taxon>
        <taxon>Saprospiraceae</taxon>
        <taxon>Membranihabitans</taxon>
    </lineage>
</organism>
<dbReference type="Proteomes" id="UP000753961">
    <property type="component" value="Unassembled WGS sequence"/>
</dbReference>
<gene>
    <name evidence="10" type="ORF">KUV50_12360</name>
</gene>
<keyword evidence="4" id="KW-0560">Oxidoreductase</keyword>
<dbReference type="InterPro" id="IPR006067">
    <property type="entry name" value="NO2/SO3_Rdtase_4Fe4S_dom"/>
</dbReference>
<evidence type="ECO:0000259" key="7">
    <source>
        <dbReference type="Pfam" id="PF01077"/>
    </source>
</evidence>
<dbReference type="SUPFAM" id="SSF56014">
    <property type="entry name" value="Nitrite and sulphite reductase 4Fe-4S domain-like"/>
    <property type="match status" value="2"/>
</dbReference>
<dbReference type="InterPro" id="IPR051329">
    <property type="entry name" value="NIR_SIR_4Fe-4S"/>
</dbReference>
<accession>A0A953L9K2</accession>
<proteinExistence type="predicted"/>
<dbReference type="Pfam" id="PF03460">
    <property type="entry name" value="NIR_SIR_ferr"/>
    <property type="match status" value="2"/>
</dbReference>
<dbReference type="AlphaFoldDB" id="A0A953L9K2"/>
<evidence type="ECO:0000256" key="4">
    <source>
        <dbReference type="ARBA" id="ARBA00023002"/>
    </source>
</evidence>
<dbReference type="GO" id="GO:0051539">
    <property type="term" value="F:4 iron, 4 sulfur cluster binding"/>
    <property type="evidence" value="ECO:0007669"/>
    <property type="project" value="UniProtKB-KW"/>
</dbReference>
<dbReference type="RefSeq" id="WP_222580475.1">
    <property type="nucleotide sequence ID" value="NZ_JAHVHU010000011.1"/>
</dbReference>
<keyword evidence="1" id="KW-0004">4Fe-4S</keyword>
<dbReference type="GO" id="GO:0046872">
    <property type="term" value="F:metal ion binding"/>
    <property type="evidence" value="ECO:0007669"/>
    <property type="project" value="UniProtKB-KW"/>
</dbReference>
<evidence type="ECO:0000256" key="5">
    <source>
        <dbReference type="ARBA" id="ARBA00023004"/>
    </source>
</evidence>
<keyword evidence="6" id="KW-0411">Iron-sulfur</keyword>
<keyword evidence="5" id="KW-0408">Iron</keyword>
<evidence type="ECO:0000313" key="11">
    <source>
        <dbReference type="Proteomes" id="UP000753961"/>
    </source>
</evidence>
<dbReference type="InterPro" id="IPR005117">
    <property type="entry name" value="NiRdtase/SiRdtase_haem-b_fer"/>
</dbReference>
<dbReference type="GO" id="GO:0020037">
    <property type="term" value="F:heme binding"/>
    <property type="evidence" value="ECO:0007669"/>
    <property type="project" value="InterPro"/>
</dbReference>
<dbReference type="InterPro" id="IPR007842">
    <property type="entry name" value="HEPN_dom"/>
</dbReference>
<dbReference type="Gene3D" id="3.30.413.10">
    <property type="entry name" value="Sulfite Reductase Hemoprotein, domain 1"/>
    <property type="match status" value="2"/>
</dbReference>